<organism evidence="2 3">
    <name type="scientific">Pseudonocardia charpentierae</name>
    <dbReference type="NCBI Taxonomy" id="3075545"/>
    <lineage>
        <taxon>Bacteria</taxon>
        <taxon>Bacillati</taxon>
        <taxon>Actinomycetota</taxon>
        <taxon>Actinomycetes</taxon>
        <taxon>Pseudonocardiales</taxon>
        <taxon>Pseudonocardiaceae</taxon>
        <taxon>Pseudonocardia</taxon>
    </lineage>
</organism>
<name>A0ABU2NK45_9PSEU</name>
<feature type="transmembrane region" description="Helical" evidence="1">
    <location>
        <begin position="100"/>
        <end position="124"/>
    </location>
</feature>
<keyword evidence="1" id="KW-0472">Membrane</keyword>
<accession>A0ABU2NK45</accession>
<proteinExistence type="predicted"/>
<dbReference type="Proteomes" id="UP001183202">
    <property type="component" value="Unassembled WGS sequence"/>
</dbReference>
<feature type="transmembrane region" description="Helical" evidence="1">
    <location>
        <begin position="234"/>
        <end position="253"/>
    </location>
</feature>
<feature type="transmembrane region" description="Helical" evidence="1">
    <location>
        <begin position="24"/>
        <end position="43"/>
    </location>
</feature>
<feature type="transmembrane region" description="Helical" evidence="1">
    <location>
        <begin position="63"/>
        <end position="88"/>
    </location>
</feature>
<gene>
    <name evidence="2" type="ORF">RM445_30380</name>
</gene>
<dbReference type="EMBL" id="JAVREJ010000045">
    <property type="protein sequence ID" value="MDT0353803.1"/>
    <property type="molecule type" value="Genomic_DNA"/>
</dbReference>
<protein>
    <submittedName>
        <fullName evidence="2">DUF2182 domain-containing protein</fullName>
    </submittedName>
</protein>
<comment type="caution">
    <text evidence="2">The sequence shown here is derived from an EMBL/GenBank/DDBJ whole genome shotgun (WGS) entry which is preliminary data.</text>
</comment>
<evidence type="ECO:0000313" key="2">
    <source>
        <dbReference type="EMBL" id="MDT0353803.1"/>
    </source>
</evidence>
<evidence type="ECO:0000313" key="3">
    <source>
        <dbReference type="Proteomes" id="UP001183202"/>
    </source>
</evidence>
<feature type="transmembrane region" description="Helical" evidence="1">
    <location>
        <begin position="199"/>
        <end position="225"/>
    </location>
</feature>
<dbReference type="Pfam" id="PF09948">
    <property type="entry name" value="PpoB2"/>
    <property type="match status" value="1"/>
</dbReference>
<reference evidence="3" key="1">
    <citation type="submission" date="2023-07" db="EMBL/GenBank/DDBJ databases">
        <title>30 novel species of actinomycetes from the DSMZ collection.</title>
        <authorList>
            <person name="Nouioui I."/>
        </authorList>
    </citation>
    <scope>NUCLEOTIDE SEQUENCE [LARGE SCALE GENOMIC DNA]</scope>
    <source>
        <strain evidence="3">DSM 45834</strain>
    </source>
</reference>
<evidence type="ECO:0000256" key="1">
    <source>
        <dbReference type="SAM" id="Phobius"/>
    </source>
</evidence>
<keyword evidence="3" id="KW-1185">Reference proteome</keyword>
<sequence>MSAPAQKTTTGSDGLAPAFAAVRVRLGLVAALLALAGLGWWWTARQMGGMDQGPWTSLGALGWFLGIWVVMMAAMMFPSVAPTVALYSRMTRHRSPLSPLLFAAGYLLTWAVAGLAAFTLAAVLHRISGDVLAWDRAGRWVAGATLVVAAVYELTPLKDVCLGKCRSPLSSLLGSWRDGRWGALQMGAKNGAWCVGCCWALMASLFALGVMSLTWMAVVAGLIALEKTLPWRRVATYATAALLLALGALLLAAPDAIPALTVPGTDQMTEMNEMEPMPS</sequence>
<keyword evidence="1" id="KW-0812">Transmembrane</keyword>
<keyword evidence="1" id="KW-1133">Transmembrane helix</keyword>
<dbReference type="RefSeq" id="WP_311560314.1">
    <property type="nucleotide sequence ID" value="NZ_JAVREJ010000045.1"/>
</dbReference>
<dbReference type="InterPro" id="IPR018688">
    <property type="entry name" value="PpoB2-like"/>
</dbReference>